<evidence type="ECO:0000256" key="4">
    <source>
        <dbReference type="ARBA" id="ARBA00023329"/>
    </source>
</evidence>
<dbReference type="InterPro" id="IPR008942">
    <property type="entry name" value="ENTH_VHS"/>
</dbReference>
<dbReference type="Gramene" id="rna4285">
    <property type="protein sequence ID" value="RHN80370.1"/>
    <property type="gene ID" value="gene4285"/>
</dbReference>
<dbReference type="Gene3D" id="1.25.40.90">
    <property type="match status" value="1"/>
</dbReference>
<dbReference type="EMBL" id="PSQE01000001">
    <property type="protein sequence ID" value="RHN80370.1"/>
    <property type="molecule type" value="Genomic_DNA"/>
</dbReference>
<dbReference type="GO" id="GO:0005794">
    <property type="term" value="C:Golgi apparatus"/>
    <property type="evidence" value="ECO:0007669"/>
    <property type="project" value="UniProtKB-SubCell"/>
</dbReference>
<evidence type="ECO:0000259" key="6">
    <source>
        <dbReference type="PROSITE" id="PS50942"/>
    </source>
</evidence>
<feature type="region of interest" description="Disordered" evidence="5">
    <location>
        <begin position="173"/>
        <end position="223"/>
    </location>
</feature>
<evidence type="ECO:0000313" key="8">
    <source>
        <dbReference type="EMBL" id="RHN80370.1"/>
    </source>
</evidence>
<evidence type="ECO:0000256" key="5">
    <source>
        <dbReference type="SAM" id="MobiDB-lite"/>
    </source>
</evidence>
<reference evidence="8" key="4">
    <citation type="journal article" date="2018" name="Nat. Plants">
        <title>Whole-genome landscape of Medicago truncatula symbiotic genes.</title>
        <authorList>
            <person name="Pecrix Y."/>
            <person name="Gamas P."/>
            <person name="Carrere S."/>
        </authorList>
    </citation>
    <scope>NUCLEOTIDE SEQUENCE</scope>
    <source>
        <tissue evidence="8">Leaves</tissue>
    </source>
</reference>
<dbReference type="GO" id="GO:0005768">
    <property type="term" value="C:endosome"/>
    <property type="evidence" value="ECO:0000318"/>
    <property type="project" value="GO_Central"/>
</dbReference>
<dbReference type="AlphaFoldDB" id="G7I4V3"/>
<dbReference type="SMART" id="SM00273">
    <property type="entry name" value="ENTH"/>
    <property type="match status" value="1"/>
</dbReference>
<dbReference type="OrthoDB" id="4033880at2759"/>
<dbReference type="eggNOG" id="KOG2056">
    <property type="taxonomic scope" value="Eukaryota"/>
</dbReference>
<dbReference type="GO" id="GO:0030276">
    <property type="term" value="F:clathrin binding"/>
    <property type="evidence" value="ECO:0000318"/>
    <property type="project" value="GO_Central"/>
</dbReference>
<dbReference type="GO" id="GO:0005886">
    <property type="term" value="C:plasma membrane"/>
    <property type="evidence" value="ECO:0000318"/>
    <property type="project" value="GO_Central"/>
</dbReference>
<name>G7I4V3_MEDTR</name>
<evidence type="ECO:0000256" key="3">
    <source>
        <dbReference type="ARBA" id="ARBA00023034"/>
    </source>
</evidence>
<dbReference type="GO" id="GO:0030125">
    <property type="term" value="C:clathrin vesicle coat"/>
    <property type="evidence" value="ECO:0000318"/>
    <property type="project" value="GO_Central"/>
</dbReference>
<gene>
    <name evidence="9" type="primary">11431287</name>
    <name evidence="7" type="ordered locus">MTR_1g075760</name>
    <name evidence="8" type="ORF">MtrunA17_Chr1g0187501</name>
</gene>
<dbReference type="CDD" id="cd03571">
    <property type="entry name" value="ENTH"/>
    <property type="match status" value="1"/>
</dbReference>
<proteinExistence type="predicted"/>
<dbReference type="SUPFAM" id="SSF48464">
    <property type="entry name" value="ENTH/VHS domain"/>
    <property type="match status" value="1"/>
</dbReference>
<dbReference type="KEGG" id="mtr:11431287"/>
<dbReference type="HOGENOM" id="CLU_078353_0_0_1"/>
<dbReference type="EnsemblPlants" id="AES61089">
    <property type="protein sequence ID" value="AES61089"/>
    <property type="gene ID" value="MTR_1g075760"/>
</dbReference>
<dbReference type="InterPro" id="IPR013809">
    <property type="entry name" value="ENTH"/>
</dbReference>
<dbReference type="PaxDb" id="3880-AES61089"/>
<dbReference type="Proteomes" id="UP000002051">
    <property type="component" value="Unassembled WGS sequence"/>
</dbReference>
<evidence type="ECO:0000256" key="2">
    <source>
        <dbReference type="ARBA" id="ARBA00004555"/>
    </source>
</evidence>
<evidence type="ECO:0000256" key="1">
    <source>
        <dbReference type="ARBA" id="ARBA00004132"/>
    </source>
</evidence>
<evidence type="ECO:0000313" key="7">
    <source>
        <dbReference type="EMBL" id="AES61089.1"/>
    </source>
</evidence>
<keyword evidence="10" id="KW-1185">Reference proteome</keyword>
<accession>G7I4V3</accession>
<dbReference type="Pfam" id="PF01417">
    <property type="entry name" value="ENTH"/>
    <property type="match status" value="1"/>
</dbReference>
<dbReference type="OMA" id="NWGANMQ"/>
<feature type="compositionally biased region" description="Polar residues" evidence="5">
    <location>
        <begin position="209"/>
        <end position="218"/>
    </location>
</feature>
<dbReference type="PANTHER" id="PTHR12276:SF95">
    <property type="entry name" value="ENTH_VHS FAMILY PROTEIN"/>
    <property type="match status" value="1"/>
</dbReference>
<organism evidence="7 10">
    <name type="scientific">Medicago truncatula</name>
    <name type="common">Barrel medic</name>
    <name type="synonym">Medicago tribuloides</name>
    <dbReference type="NCBI Taxonomy" id="3880"/>
    <lineage>
        <taxon>Eukaryota</taxon>
        <taxon>Viridiplantae</taxon>
        <taxon>Streptophyta</taxon>
        <taxon>Embryophyta</taxon>
        <taxon>Tracheophyta</taxon>
        <taxon>Spermatophyta</taxon>
        <taxon>Magnoliopsida</taxon>
        <taxon>eudicotyledons</taxon>
        <taxon>Gunneridae</taxon>
        <taxon>Pentapetalae</taxon>
        <taxon>rosids</taxon>
        <taxon>fabids</taxon>
        <taxon>Fabales</taxon>
        <taxon>Fabaceae</taxon>
        <taxon>Papilionoideae</taxon>
        <taxon>50 kb inversion clade</taxon>
        <taxon>NPAAA clade</taxon>
        <taxon>Hologalegina</taxon>
        <taxon>IRL clade</taxon>
        <taxon>Trifolieae</taxon>
        <taxon>Medicago</taxon>
    </lineage>
</organism>
<dbReference type="Proteomes" id="UP000265566">
    <property type="component" value="Chromosome 1"/>
</dbReference>
<protein>
    <submittedName>
        <fullName evidence="7">ENTH/ANTH/VHS superfamily protein</fullName>
    </submittedName>
</protein>
<dbReference type="PANTHER" id="PTHR12276">
    <property type="entry name" value="EPSIN/ENT-RELATED"/>
    <property type="match status" value="1"/>
</dbReference>
<keyword evidence="4" id="KW-0968">Cytoplasmic vesicle</keyword>
<dbReference type="GO" id="GO:0006897">
    <property type="term" value="P:endocytosis"/>
    <property type="evidence" value="ECO:0000318"/>
    <property type="project" value="GO_Central"/>
</dbReference>
<evidence type="ECO:0000313" key="9">
    <source>
        <dbReference type="EnsemblPlants" id="AES61089"/>
    </source>
</evidence>
<dbReference type="STRING" id="3880.G7I4V3"/>
<keyword evidence="3" id="KW-0333">Golgi apparatus</keyword>
<dbReference type="EMBL" id="CM001217">
    <property type="protein sequence ID" value="AES61089.1"/>
    <property type="molecule type" value="Genomic_DNA"/>
</dbReference>
<reference evidence="7 10" key="1">
    <citation type="journal article" date="2011" name="Nature">
        <title>The Medicago genome provides insight into the evolution of rhizobial symbioses.</title>
        <authorList>
            <person name="Young N.D."/>
            <person name="Debelle F."/>
            <person name="Oldroyd G.E."/>
            <person name="Geurts R."/>
            <person name="Cannon S.B."/>
            <person name="Udvardi M.K."/>
            <person name="Benedito V.A."/>
            <person name="Mayer K.F."/>
            <person name="Gouzy J."/>
            <person name="Schoof H."/>
            <person name="Van de Peer Y."/>
            <person name="Proost S."/>
            <person name="Cook D.R."/>
            <person name="Meyers B.C."/>
            <person name="Spannagl M."/>
            <person name="Cheung F."/>
            <person name="De Mita S."/>
            <person name="Krishnakumar V."/>
            <person name="Gundlach H."/>
            <person name="Zhou S."/>
            <person name="Mudge J."/>
            <person name="Bharti A.K."/>
            <person name="Murray J.D."/>
            <person name="Naoumkina M.A."/>
            <person name="Rosen B."/>
            <person name="Silverstein K.A."/>
            <person name="Tang H."/>
            <person name="Rombauts S."/>
            <person name="Zhao P.X."/>
            <person name="Zhou P."/>
            <person name="Barbe V."/>
            <person name="Bardou P."/>
            <person name="Bechner M."/>
            <person name="Bellec A."/>
            <person name="Berger A."/>
            <person name="Berges H."/>
            <person name="Bidwell S."/>
            <person name="Bisseling T."/>
            <person name="Choisne N."/>
            <person name="Couloux A."/>
            <person name="Denny R."/>
            <person name="Deshpande S."/>
            <person name="Dai X."/>
            <person name="Doyle J.J."/>
            <person name="Dudez A.M."/>
            <person name="Farmer A.D."/>
            <person name="Fouteau S."/>
            <person name="Franken C."/>
            <person name="Gibelin C."/>
            <person name="Gish J."/>
            <person name="Goldstein S."/>
            <person name="Gonzalez A.J."/>
            <person name="Green P.J."/>
            <person name="Hallab A."/>
            <person name="Hartog M."/>
            <person name="Hua A."/>
            <person name="Humphray S.J."/>
            <person name="Jeong D.H."/>
            <person name="Jing Y."/>
            <person name="Jocker A."/>
            <person name="Kenton S.M."/>
            <person name="Kim D.J."/>
            <person name="Klee K."/>
            <person name="Lai H."/>
            <person name="Lang C."/>
            <person name="Lin S."/>
            <person name="Macmil S.L."/>
            <person name="Magdelenat G."/>
            <person name="Matthews L."/>
            <person name="McCorrison J."/>
            <person name="Monaghan E.L."/>
            <person name="Mun J.H."/>
            <person name="Najar F.Z."/>
            <person name="Nicholson C."/>
            <person name="Noirot C."/>
            <person name="O'Bleness M."/>
            <person name="Paule C.R."/>
            <person name="Poulain J."/>
            <person name="Prion F."/>
            <person name="Qin B."/>
            <person name="Qu C."/>
            <person name="Retzel E.F."/>
            <person name="Riddle C."/>
            <person name="Sallet E."/>
            <person name="Samain S."/>
            <person name="Samson N."/>
            <person name="Sanders I."/>
            <person name="Saurat O."/>
            <person name="Scarpelli C."/>
            <person name="Schiex T."/>
            <person name="Segurens B."/>
            <person name="Severin A.J."/>
            <person name="Sherrier D.J."/>
            <person name="Shi R."/>
            <person name="Sims S."/>
            <person name="Singer S.R."/>
            <person name="Sinharoy S."/>
            <person name="Sterck L."/>
            <person name="Viollet A."/>
            <person name="Wang B.B."/>
            <person name="Wang K."/>
            <person name="Wang M."/>
            <person name="Wang X."/>
            <person name="Warfsmann J."/>
            <person name="Weissenbach J."/>
            <person name="White D.D."/>
            <person name="White J.D."/>
            <person name="Wiley G.B."/>
            <person name="Wincker P."/>
            <person name="Xing Y."/>
            <person name="Yang L."/>
            <person name="Yao Z."/>
            <person name="Ying F."/>
            <person name="Zhai J."/>
            <person name="Zhou L."/>
            <person name="Zuber A."/>
            <person name="Denarie J."/>
            <person name="Dixon R.A."/>
            <person name="May G.D."/>
            <person name="Schwartz D.C."/>
            <person name="Rogers J."/>
            <person name="Quetier F."/>
            <person name="Town C.D."/>
            <person name="Roe B.A."/>
        </authorList>
    </citation>
    <scope>NUCLEOTIDE SEQUENCE [LARGE SCALE GENOMIC DNA]</scope>
    <source>
        <strain evidence="7">A17</strain>
        <strain evidence="9 10">cv. Jemalong A17</strain>
    </source>
</reference>
<feature type="domain" description="ENTH" evidence="6">
    <location>
        <begin position="26"/>
        <end position="159"/>
    </location>
</feature>
<reference evidence="9" key="3">
    <citation type="submission" date="2015-04" db="UniProtKB">
        <authorList>
            <consortium name="EnsemblPlants"/>
        </authorList>
    </citation>
    <scope>IDENTIFICATION</scope>
    <source>
        <strain evidence="9">cv. Jemalong A17</strain>
    </source>
</reference>
<feature type="compositionally biased region" description="Low complexity" evidence="5">
    <location>
        <begin position="175"/>
        <end position="208"/>
    </location>
</feature>
<sequence>MGSLLLDQIKKQTTNFLQEKYKSARMTFTDVTGAELLAEEATNKDDCSPDAKTMTKIAEASFNIDEYWRIVDVLHRRLYNVDWEQWRQSYKALVLLEFMLTHGPIDFAQEFQCDAEIIEELGNLTHIDDRGFNWGCRMQNLSNEILRLLQGGEGLKEARLKALKITTEIQGFGGSLSSPSSRTTSPSSLSSDQLASPGSSSFSSFSSSGTPNNMPQKNNVDEKHLWDGPAIEEILIDSDDDKDGEMGKPKGFVSEMCSKIIGGNDREKIEFRCISDVGRKVTKKRYDRQYSLWF</sequence>
<comment type="subcellular location">
    <subcellularLocation>
        <location evidence="1">Cytoplasmic vesicle</location>
        <location evidence="1">Clathrin-coated vesicle</location>
    </subcellularLocation>
    <subcellularLocation>
        <location evidence="2">Golgi apparatus</location>
    </subcellularLocation>
</comment>
<reference evidence="7 10" key="2">
    <citation type="journal article" date="2014" name="BMC Genomics">
        <title>An improved genome release (version Mt4.0) for the model legume Medicago truncatula.</title>
        <authorList>
            <person name="Tang H."/>
            <person name="Krishnakumar V."/>
            <person name="Bidwell S."/>
            <person name="Rosen B."/>
            <person name="Chan A."/>
            <person name="Zhou S."/>
            <person name="Gentzbittel L."/>
            <person name="Childs K.L."/>
            <person name="Yandell M."/>
            <person name="Gundlach H."/>
            <person name="Mayer K.F."/>
            <person name="Schwartz D.C."/>
            <person name="Town C.D."/>
        </authorList>
    </citation>
    <scope>GENOME REANNOTATION</scope>
    <source>
        <strain evidence="9 10">cv. Jemalong A17</strain>
    </source>
</reference>
<dbReference type="PROSITE" id="PS50942">
    <property type="entry name" value="ENTH"/>
    <property type="match status" value="1"/>
</dbReference>
<evidence type="ECO:0000313" key="10">
    <source>
        <dbReference type="Proteomes" id="UP000002051"/>
    </source>
</evidence>
<dbReference type="GO" id="GO:0005543">
    <property type="term" value="F:phospholipid binding"/>
    <property type="evidence" value="ECO:0000318"/>
    <property type="project" value="GO_Central"/>
</dbReference>